<evidence type="ECO:0000256" key="2">
    <source>
        <dbReference type="ARBA" id="ARBA00023125"/>
    </source>
</evidence>
<dbReference type="InterPro" id="IPR000551">
    <property type="entry name" value="MerR-type_HTH_dom"/>
</dbReference>
<dbReference type="Pfam" id="PF00440">
    <property type="entry name" value="TetR_N"/>
    <property type="match status" value="1"/>
</dbReference>
<evidence type="ECO:0000256" key="1">
    <source>
        <dbReference type="ARBA" id="ARBA00023015"/>
    </source>
</evidence>
<dbReference type="EMBL" id="AP035768">
    <property type="protein sequence ID" value="BFO13762.1"/>
    <property type="molecule type" value="Genomic_DNA"/>
</dbReference>
<proteinExistence type="predicted"/>
<dbReference type="PANTHER" id="PTHR30055:SF234">
    <property type="entry name" value="HTH-TYPE TRANSCRIPTIONAL REGULATOR BETI"/>
    <property type="match status" value="1"/>
</dbReference>
<dbReference type="InterPro" id="IPR009061">
    <property type="entry name" value="DNA-bd_dom_put_sf"/>
</dbReference>
<dbReference type="Gene3D" id="1.10.1660.10">
    <property type="match status" value="1"/>
</dbReference>
<dbReference type="SUPFAM" id="SSF48498">
    <property type="entry name" value="Tetracyclin repressor-like, C-terminal domain"/>
    <property type="match status" value="1"/>
</dbReference>
<evidence type="ECO:0008006" key="9">
    <source>
        <dbReference type="Google" id="ProtNLM"/>
    </source>
</evidence>
<dbReference type="PROSITE" id="PS50937">
    <property type="entry name" value="HTH_MERR_2"/>
    <property type="match status" value="1"/>
</dbReference>
<dbReference type="InterPro" id="IPR050109">
    <property type="entry name" value="HTH-type_TetR-like_transc_reg"/>
</dbReference>
<dbReference type="InterPro" id="IPR009057">
    <property type="entry name" value="Homeodomain-like_sf"/>
</dbReference>
<feature type="domain" description="HTH merR-type" evidence="6">
    <location>
        <begin position="322"/>
        <end position="390"/>
    </location>
</feature>
<keyword evidence="1" id="KW-0805">Transcription regulation</keyword>
<dbReference type="InterPro" id="IPR049445">
    <property type="entry name" value="TetR_SbtR-like_C"/>
</dbReference>
<dbReference type="PRINTS" id="PR00455">
    <property type="entry name" value="HTHTETR"/>
</dbReference>
<reference evidence="8" key="2">
    <citation type="submission" date="2024-07" db="EMBL/GenBank/DDBJ databases">
        <title>Streptomyces haneummycinica sp. nov., a new antibiotic-producing actinobacterium isolated from marine sediment.</title>
        <authorList>
            <person name="Uemura M."/>
            <person name="Hamada M."/>
            <person name="Hirano S."/>
            <person name="Kobayashi K."/>
            <person name="Ohshiro T."/>
            <person name="Kobayashi T."/>
            <person name="Terahara T."/>
        </authorList>
    </citation>
    <scope>NUCLEOTIDE SEQUENCE</scope>
    <source>
        <strain evidence="8">KM77-8</strain>
    </source>
</reference>
<dbReference type="InterPro" id="IPR036271">
    <property type="entry name" value="Tet_transcr_reg_TetR-rel_C_sf"/>
</dbReference>
<dbReference type="AlphaFoldDB" id="A0AAT9H913"/>
<dbReference type="Pfam" id="PF21597">
    <property type="entry name" value="TetR_C_43"/>
    <property type="match status" value="1"/>
</dbReference>
<feature type="DNA-binding region" description="H-T-H motif" evidence="4">
    <location>
        <begin position="39"/>
        <end position="58"/>
    </location>
</feature>
<gene>
    <name evidence="8" type="ORF">SHKM778_01500</name>
</gene>
<dbReference type="InterPro" id="IPR001647">
    <property type="entry name" value="HTH_TetR"/>
</dbReference>
<dbReference type="GO" id="GO:0003700">
    <property type="term" value="F:DNA-binding transcription factor activity"/>
    <property type="evidence" value="ECO:0007669"/>
    <property type="project" value="TreeGrafter"/>
</dbReference>
<dbReference type="SUPFAM" id="SSF46955">
    <property type="entry name" value="Putative DNA-binding domain"/>
    <property type="match status" value="1"/>
</dbReference>
<reference evidence="8" key="1">
    <citation type="submission" date="2024-06" db="EMBL/GenBank/DDBJ databases">
        <authorList>
            <consortium name="consrtm"/>
            <person name="Uemura M."/>
            <person name="Terahara T."/>
        </authorList>
    </citation>
    <scope>NUCLEOTIDE SEQUENCE</scope>
    <source>
        <strain evidence="8">KM77-8</strain>
    </source>
</reference>
<organism evidence="8">
    <name type="scientific">Streptomyces haneummycinicus</name>
    <dbReference type="NCBI Taxonomy" id="3074435"/>
    <lineage>
        <taxon>Bacteria</taxon>
        <taxon>Bacillati</taxon>
        <taxon>Actinomycetota</taxon>
        <taxon>Actinomycetes</taxon>
        <taxon>Kitasatosporales</taxon>
        <taxon>Streptomycetaceae</taxon>
        <taxon>Streptomyces</taxon>
    </lineage>
</organism>
<accession>A0AAT9H913</accession>
<dbReference type="SUPFAM" id="SSF46689">
    <property type="entry name" value="Homeodomain-like"/>
    <property type="match status" value="1"/>
</dbReference>
<feature type="region of interest" description="Disordered" evidence="5">
    <location>
        <begin position="168"/>
        <end position="231"/>
    </location>
</feature>
<evidence type="ECO:0000313" key="8">
    <source>
        <dbReference type="EMBL" id="BFO13762.1"/>
    </source>
</evidence>
<evidence type="ECO:0000259" key="7">
    <source>
        <dbReference type="PROSITE" id="PS50977"/>
    </source>
</evidence>
<sequence>MPVDDQAPAPRQRRDARRNRDLLVEAAHAVFGEQGLDAPLDVIARRAGVGNATLYRHFPTRAALVDAVFHDQLTDTMAAGERARSAPHAWTGLRDYLGAVFTTLAADRGTNDLMTTRLPDVEVLRSVHAHNRRTVELLLDRARAEGTVRADVTAEDLLFALAALGRAVPPSPRPPLRTPGGVPSPCSSTAFARPPPRTPPRRRAHGVRARRRPRRDGPPPHPDGLGRQNPREAVAGAGRAVRALMGCAVAGSQDICRGRDSYSIGPTRVPPWGTRPPWRTVSTVVRGKVRMPSESQPYVDGRQPDQDRLPVADRLDDDHFPAYTMGRAAELVGATPAFLRALGEARLITPTRSDGGHRRYSRHQLRLAARARELVDQGTPVDAACRIISLEDQLEQAERVNEELRGRSAGAGHGPR</sequence>
<evidence type="ECO:0000256" key="3">
    <source>
        <dbReference type="ARBA" id="ARBA00023163"/>
    </source>
</evidence>
<dbReference type="PROSITE" id="PS50977">
    <property type="entry name" value="HTH_TETR_2"/>
    <property type="match status" value="1"/>
</dbReference>
<dbReference type="Gene3D" id="1.10.357.10">
    <property type="entry name" value="Tetracycline Repressor, domain 2"/>
    <property type="match status" value="1"/>
</dbReference>
<feature type="domain" description="HTH tetR-type" evidence="7">
    <location>
        <begin position="17"/>
        <end position="76"/>
    </location>
</feature>
<protein>
    <recommendedName>
        <fullName evidence="9">TetR family transcriptional regulator</fullName>
    </recommendedName>
</protein>
<evidence type="ECO:0000259" key="6">
    <source>
        <dbReference type="PROSITE" id="PS50937"/>
    </source>
</evidence>
<dbReference type="PANTHER" id="PTHR30055">
    <property type="entry name" value="HTH-TYPE TRANSCRIPTIONAL REGULATOR RUTR"/>
    <property type="match status" value="1"/>
</dbReference>
<dbReference type="GO" id="GO:0000976">
    <property type="term" value="F:transcription cis-regulatory region binding"/>
    <property type="evidence" value="ECO:0007669"/>
    <property type="project" value="TreeGrafter"/>
</dbReference>
<evidence type="ECO:0000256" key="4">
    <source>
        <dbReference type="PROSITE-ProRule" id="PRU00335"/>
    </source>
</evidence>
<dbReference type="SMART" id="SM00422">
    <property type="entry name" value="HTH_MERR"/>
    <property type="match status" value="1"/>
</dbReference>
<evidence type="ECO:0000256" key="5">
    <source>
        <dbReference type="SAM" id="MobiDB-lite"/>
    </source>
</evidence>
<dbReference type="Pfam" id="PF13411">
    <property type="entry name" value="MerR_1"/>
    <property type="match status" value="1"/>
</dbReference>
<keyword evidence="2 4" id="KW-0238">DNA-binding</keyword>
<keyword evidence="3" id="KW-0804">Transcription</keyword>
<feature type="compositionally biased region" description="Basic residues" evidence="5">
    <location>
        <begin position="199"/>
        <end position="214"/>
    </location>
</feature>
<name>A0AAT9H913_9ACTN</name>